<dbReference type="PANTHER" id="PTHR31270:SF1">
    <property type="entry name" value="GLUTAMINYL-PEPTIDE CYCLOTRANSFERASE"/>
    <property type="match status" value="1"/>
</dbReference>
<evidence type="ECO:0000313" key="2">
    <source>
        <dbReference type="EMBL" id="MFD3262579.1"/>
    </source>
</evidence>
<dbReference type="EMBL" id="JAOTJD010000001">
    <property type="protein sequence ID" value="MFD3262579.1"/>
    <property type="molecule type" value="Genomic_DNA"/>
</dbReference>
<comment type="caution">
    <text evidence="2">The sequence shown here is derived from an EMBL/GenBank/DDBJ whole genome shotgun (WGS) entry which is preliminary data.</text>
</comment>
<dbReference type="InterPro" id="IPR011044">
    <property type="entry name" value="Quino_amine_DH_bsu"/>
</dbReference>
<protein>
    <submittedName>
        <fullName evidence="2">Glutaminyl-peptide cyclotransferase</fullName>
    </submittedName>
</protein>
<organism evidence="2 3">
    <name type="scientific">Phenylobacterium ferrooxidans</name>
    <dbReference type="NCBI Taxonomy" id="2982689"/>
    <lineage>
        <taxon>Bacteria</taxon>
        <taxon>Pseudomonadati</taxon>
        <taxon>Pseudomonadota</taxon>
        <taxon>Alphaproteobacteria</taxon>
        <taxon>Caulobacterales</taxon>
        <taxon>Caulobacteraceae</taxon>
        <taxon>Phenylobacterium</taxon>
    </lineage>
</organism>
<dbReference type="Proteomes" id="UP001598130">
    <property type="component" value="Unassembled WGS sequence"/>
</dbReference>
<feature type="chain" id="PRO_5046048138" evidence="1">
    <location>
        <begin position="18"/>
        <end position="263"/>
    </location>
</feature>
<dbReference type="SUPFAM" id="SSF50969">
    <property type="entry name" value="YVTN repeat-like/Quinoprotein amine dehydrogenase"/>
    <property type="match status" value="1"/>
</dbReference>
<proteinExistence type="predicted"/>
<sequence>MSSLSFRPLWLAAMAFAAVMVGSPAAAVLPVQGYEVRATYPHDPRAFTQGLFYLDGFMFESTGWLGRSTIRKVRLKDGVVLQSAGIDPDQFGEGAVNFGSEIVSLTWRHETGYRWDLKTFARKGSFSYPGEGWGLTQDGKSLIMSDGTAFLRFLDPKTLRETRRIKVTAEGRPVLRLNELEWVKGEILANIWETNRIARIDPATGAVKGWIDLTGLPETLSYRDPNAVANGIAYDQKGDRLFVTGKYWPNLYQIDLKPLKDSR</sequence>
<dbReference type="RefSeq" id="WP_377366867.1">
    <property type="nucleotide sequence ID" value="NZ_JAOTJD010000001.1"/>
</dbReference>
<feature type="signal peptide" evidence="1">
    <location>
        <begin position="1"/>
        <end position="17"/>
    </location>
</feature>
<evidence type="ECO:0000256" key="1">
    <source>
        <dbReference type="SAM" id="SignalP"/>
    </source>
</evidence>
<keyword evidence="3" id="KW-1185">Reference proteome</keyword>
<dbReference type="PANTHER" id="PTHR31270">
    <property type="entry name" value="GLUTAMINYL-PEPTIDE CYCLOTRANSFERASE"/>
    <property type="match status" value="1"/>
</dbReference>
<evidence type="ECO:0000313" key="3">
    <source>
        <dbReference type="Proteomes" id="UP001598130"/>
    </source>
</evidence>
<reference evidence="2 3" key="1">
    <citation type="submission" date="2022-09" db="EMBL/GenBank/DDBJ databases">
        <title>New species of Phenylobacterium.</title>
        <authorList>
            <person name="Mieszkin S."/>
        </authorList>
    </citation>
    <scope>NUCLEOTIDE SEQUENCE [LARGE SCALE GENOMIC DNA]</scope>
    <source>
        <strain evidence="2 3">HK31-G</strain>
    </source>
</reference>
<accession>A0ABW6CII1</accession>
<name>A0ABW6CII1_9CAUL</name>
<dbReference type="Pfam" id="PF05096">
    <property type="entry name" value="Glu_cyclase_2"/>
    <property type="match status" value="1"/>
</dbReference>
<dbReference type="InterPro" id="IPR007788">
    <property type="entry name" value="QCT"/>
</dbReference>
<keyword evidence="1" id="KW-0732">Signal</keyword>
<gene>
    <name evidence="2" type="ORF">OCL97_01220</name>
</gene>